<dbReference type="GO" id="GO:0005524">
    <property type="term" value="F:ATP binding"/>
    <property type="evidence" value="ECO:0007669"/>
    <property type="project" value="InterPro"/>
</dbReference>
<evidence type="ECO:0000256" key="4">
    <source>
        <dbReference type="ARBA" id="ARBA00023180"/>
    </source>
</evidence>
<dbReference type="SMART" id="SM00364">
    <property type="entry name" value="LRR_BAC"/>
    <property type="match status" value="3"/>
</dbReference>
<reference evidence="8" key="1">
    <citation type="submission" date="2009-08" db="EMBL/GenBank/DDBJ databases">
        <title>Annotation of Salpingoeca rosetta.</title>
        <authorList>
            <consortium name="The Broad Institute Genome Sequencing Platform"/>
            <person name="Russ C."/>
            <person name="Cuomo C."/>
            <person name="Burger G."/>
            <person name="Gray M.W."/>
            <person name="Holland P.W.H."/>
            <person name="King N."/>
            <person name="Lang F.B.F."/>
            <person name="Roger A.J."/>
            <person name="Ruiz-Trillo I."/>
            <person name="Young S.K."/>
            <person name="Zeng Q."/>
            <person name="Gargeya S."/>
            <person name="Alvarado L."/>
            <person name="Berlin A."/>
            <person name="Chapman S.B."/>
            <person name="Chen Z."/>
            <person name="Freedman E."/>
            <person name="Gellesch M."/>
            <person name="Goldberg J."/>
            <person name="Griggs A."/>
            <person name="Gujja S."/>
            <person name="Heilman E."/>
            <person name="Heiman D."/>
            <person name="Howarth C."/>
            <person name="Mehta T."/>
            <person name="Neiman D."/>
            <person name="Pearson M."/>
            <person name="Roberts A."/>
            <person name="Saif S."/>
            <person name="Shea T."/>
            <person name="Shenoy N."/>
            <person name="Sisk P."/>
            <person name="Stolte C."/>
            <person name="Sykes S."/>
            <person name="White J."/>
            <person name="Yandava C."/>
            <person name="Haas B."/>
            <person name="Nusbaum C."/>
            <person name="Birren B."/>
        </authorList>
    </citation>
    <scope>NUCLEOTIDE SEQUENCE [LARGE SCALE GENOMIC DNA]</scope>
    <source>
        <strain evidence="8">ATCC 50818</strain>
    </source>
</reference>
<evidence type="ECO:0000256" key="6">
    <source>
        <dbReference type="SAM" id="SignalP"/>
    </source>
</evidence>
<feature type="compositionally biased region" description="Basic and acidic residues" evidence="5">
    <location>
        <begin position="188"/>
        <end position="205"/>
    </location>
</feature>
<dbReference type="eggNOG" id="KOG0619">
    <property type="taxonomic scope" value="Eukaryota"/>
</dbReference>
<dbReference type="OrthoDB" id="1055097at2759"/>
<feature type="compositionally biased region" description="Polar residues" evidence="5">
    <location>
        <begin position="113"/>
        <end position="136"/>
    </location>
</feature>
<dbReference type="RefSeq" id="XP_004991167.1">
    <property type="nucleotide sequence ID" value="XM_004991110.1"/>
</dbReference>
<keyword evidence="3" id="KW-0677">Repeat</keyword>
<gene>
    <name evidence="8" type="ORF">PTSG_08146</name>
</gene>
<dbReference type="Pfam" id="PF13855">
    <property type="entry name" value="LRR_8"/>
    <property type="match status" value="3"/>
</dbReference>
<dbReference type="Gene3D" id="3.30.200.20">
    <property type="entry name" value="Phosphorylase Kinase, domain 1"/>
    <property type="match status" value="1"/>
</dbReference>
<feature type="compositionally biased region" description="Low complexity" evidence="5">
    <location>
        <begin position="236"/>
        <end position="266"/>
    </location>
</feature>
<dbReference type="PANTHER" id="PTHR45842:SF12">
    <property type="entry name" value="KEKKON 5, ISOFORM A"/>
    <property type="match status" value="1"/>
</dbReference>
<feature type="region of interest" description="Disordered" evidence="5">
    <location>
        <begin position="108"/>
        <end position="167"/>
    </location>
</feature>
<dbReference type="Gene3D" id="3.80.10.10">
    <property type="entry name" value="Ribonuclease Inhibitor"/>
    <property type="match status" value="3"/>
</dbReference>
<dbReference type="PROSITE" id="PS50011">
    <property type="entry name" value="PROTEIN_KINASE_DOM"/>
    <property type="match status" value="1"/>
</dbReference>
<keyword evidence="1" id="KW-0433">Leucine-rich repeat</keyword>
<dbReference type="SMART" id="SM00220">
    <property type="entry name" value="S_TKc"/>
    <property type="match status" value="1"/>
</dbReference>
<keyword evidence="2 6" id="KW-0732">Signal</keyword>
<evidence type="ECO:0000313" key="9">
    <source>
        <dbReference type="Proteomes" id="UP000007799"/>
    </source>
</evidence>
<sequence length="1524" mass="168038">MKVAPLCLLSVCLLLLSLWCAAGSSAVLPAAQVQVLDHLCLQARTSLAQLHDIRKQASAEVRGSGTYFSRGKPNASSTTAAALLTTLDLLPLQQAVAHLCAEQQHLYRRTQHQQHQQPYNKPNTSPSNRPGNANNDSDNDVHFDTRRSHQHITGSTNHANDNTPTNAPVIAVVDNAPTKNAATTVNHETTESTKRYLSSHHDRFSSRLRSQGRPTPAPLLPQERRARIRRDAHALSNNNDSNNNNNSNNSDNNRPGPGSSSGPSRNVDPRPHHDNRTIDTNCALADLLDGVCVLSATETTFLEITIDVNLDLRDALQTQTLDTSSLDRSLPLLERLSIRGWQRVPEPVPSWALSQLFAAKAWQSVRVLELNWLETRGGFDFTWLNSMPNLSEVRGRDLRLNTLKRTHFRPVPNVTEPYSFAGALTDIVLSRCGIDSVAPTLFHSLTALRKINLVGNGIAHLSAVQFVGLEALSAVSLQENAILAIEPQTFANLSRLQTLDLTDNRIHRVDHSVFVGLASCWRLNLGGNRISVIPEDVFKGLSNLEVLLLDRNRITAVHHAAFNTLQELFSIDLRSNGLTSLDTRVFEGLSRLQVLVLASNAFRQLSPGVLTPLARLGWLDVSSNSFTQLPQALTHDRLPSLHTLNLGFNQITTLPPNAMDALTTLNTVRLNHNRLVNVGSDALAGLSALEQLFLDHNDITHIASGTLTHTPRLRLLWVNNNERIHEASIPDLSGENVQLPLVELALDSSQLKTFPFRLPHLENLGLYNVSLTRMPEVSSMPNLTALFLTNHALPVVELEAFRNNARLQLLDLSTDSFMHSTVRVPEAPVHLPSLEVLSLDNMVAPPNILRKLVPSSQGLVSLRLTGPDFTDHTFNITHMCSVLSSEVENLALLNTSLSTVELCPPAFSVDFDNVLLARSPTLRAVTLEFDADILDVSRCPQLDMLKAPLVHTLDVTNSTVGEWSRELCTTIGTSRLFMNNVRIRSGIESFYDIVSKCMGRANLIDISNNQIIDPKTLSNAVSTFRIGVDSGEATFGRNPAEGKQTQVVTTLLTDNMPVTCSLKTVLGKQLSATTWVGQDTALFFTYDCACARDHRKASEGHCVRRGKSLSPGAIAGIVLAVVLTNVAVIGYYECHVKRIRRLKKDRDLNQRLLEEREEEVFELKRAWDIPEDELDFLTCISADTAAGDVWKARWDTLVVAVKVLKSDQIQLAESLQEFQKEVDFLQRTRHPNLVRFFGAGRRSLDGSPFLVLEYVALGSLHDLICSEGHDSFVDAVNGALRRSGEARQSVASERNRAGSAWLDVELTSAAEDKDNDVHVSLTSAREGMDAWDLKVAFMQDVACGMAFIHSLGHLHRDLKSGNVLVSSSLRAKITDFGTIRLSLNGRDDEETAMATSLMHQQLLLSSQLSMTMTAGVGTPLYMAPEVLLGTKYDTKADVFSFGVLMWEIATQRRPDLIEQECGTYRGPLLAKLFELLNSGKRLAFPDELGCPAWYRNLAAACMAQEPQTRPVFAQIEVSLKASTA</sequence>
<feature type="chain" id="PRO_5003287690" evidence="6">
    <location>
        <begin position="27"/>
        <end position="1524"/>
    </location>
</feature>
<evidence type="ECO:0000256" key="3">
    <source>
        <dbReference type="ARBA" id="ARBA00022737"/>
    </source>
</evidence>
<feature type="signal peptide" evidence="6">
    <location>
        <begin position="1"/>
        <end position="26"/>
    </location>
</feature>
<evidence type="ECO:0000256" key="2">
    <source>
        <dbReference type="ARBA" id="ARBA00022729"/>
    </source>
</evidence>
<dbReference type="eggNOG" id="KOG0192">
    <property type="taxonomic scope" value="Eukaryota"/>
</dbReference>
<dbReference type="SUPFAM" id="SSF52058">
    <property type="entry name" value="L domain-like"/>
    <property type="match status" value="2"/>
</dbReference>
<organism evidence="9">
    <name type="scientific">Salpingoeca rosetta (strain ATCC 50818 / BSB-021)</name>
    <dbReference type="NCBI Taxonomy" id="946362"/>
    <lineage>
        <taxon>Eukaryota</taxon>
        <taxon>Choanoflagellata</taxon>
        <taxon>Craspedida</taxon>
        <taxon>Salpingoecidae</taxon>
        <taxon>Salpingoeca</taxon>
    </lineage>
</organism>
<dbReference type="PROSITE" id="PS51450">
    <property type="entry name" value="LRR"/>
    <property type="match status" value="1"/>
</dbReference>
<feature type="compositionally biased region" description="Polar residues" evidence="5">
    <location>
        <begin position="151"/>
        <end position="166"/>
    </location>
</feature>
<feature type="compositionally biased region" description="Basic and acidic residues" evidence="5">
    <location>
        <begin position="222"/>
        <end position="233"/>
    </location>
</feature>
<dbReference type="Proteomes" id="UP000007799">
    <property type="component" value="Unassembled WGS sequence"/>
</dbReference>
<evidence type="ECO:0000256" key="1">
    <source>
        <dbReference type="ARBA" id="ARBA00022614"/>
    </source>
</evidence>
<dbReference type="FunFam" id="3.80.10.10:FF:001164">
    <property type="entry name" value="GH01279p"/>
    <property type="match status" value="1"/>
</dbReference>
<dbReference type="InterPro" id="IPR011009">
    <property type="entry name" value="Kinase-like_dom_sf"/>
</dbReference>
<dbReference type="PANTHER" id="PTHR45842">
    <property type="entry name" value="SYNAPTIC ADHESION-LIKE MOLECULE SALM"/>
    <property type="match status" value="1"/>
</dbReference>
<keyword evidence="8" id="KW-0808">Transferase</keyword>
<feature type="domain" description="Protein kinase" evidence="7">
    <location>
        <begin position="1175"/>
        <end position="1524"/>
    </location>
</feature>
<dbReference type="Gene3D" id="1.10.510.10">
    <property type="entry name" value="Transferase(Phosphotransferase) domain 1"/>
    <property type="match status" value="1"/>
</dbReference>
<keyword evidence="4" id="KW-0325">Glycoprotein</keyword>
<dbReference type="SMART" id="SM00369">
    <property type="entry name" value="LRR_TYP"/>
    <property type="match status" value="12"/>
</dbReference>
<evidence type="ECO:0000313" key="8">
    <source>
        <dbReference type="EMBL" id="EGD76795.1"/>
    </source>
</evidence>
<dbReference type="EMBL" id="GL832975">
    <property type="protein sequence ID" value="EGD76795.1"/>
    <property type="molecule type" value="Genomic_DNA"/>
</dbReference>
<evidence type="ECO:0000259" key="7">
    <source>
        <dbReference type="PROSITE" id="PS50011"/>
    </source>
</evidence>
<dbReference type="InParanoid" id="F2UI46"/>
<dbReference type="SUPFAM" id="SSF56112">
    <property type="entry name" value="Protein kinase-like (PK-like)"/>
    <property type="match status" value="1"/>
</dbReference>
<dbReference type="KEGG" id="sre:PTSG_08146"/>
<dbReference type="GO" id="GO:0004672">
    <property type="term" value="F:protein kinase activity"/>
    <property type="evidence" value="ECO:0007669"/>
    <property type="project" value="InterPro"/>
</dbReference>
<name>F2UI46_SALR5</name>
<proteinExistence type="predicted"/>
<keyword evidence="8" id="KW-0418">Kinase</keyword>
<dbReference type="InterPro" id="IPR032675">
    <property type="entry name" value="LRR_dom_sf"/>
</dbReference>
<accession>F2UI46</accession>
<feature type="region of interest" description="Disordered" evidence="5">
    <location>
        <begin position="179"/>
        <end position="275"/>
    </location>
</feature>
<keyword evidence="9" id="KW-1185">Reference proteome</keyword>
<dbReference type="InterPro" id="IPR000719">
    <property type="entry name" value="Prot_kinase_dom"/>
</dbReference>
<dbReference type="InterPro" id="IPR001611">
    <property type="entry name" value="Leu-rich_rpt"/>
</dbReference>
<dbReference type="InterPro" id="IPR050467">
    <property type="entry name" value="LRFN"/>
</dbReference>
<evidence type="ECO:0000256" key="5">
    <source>
        <dbReference type="SAM" id="MobiDB-lite"/>
    </source>
</evidence>
<protein>
    <submittedName>
        <fullName evidence="8">TKL protein kinase</fullName>
    </submittedName>
</protein>
<dbReference type="Pfam" id="PF07714">
    <property type="entry name" value="PK_Tyr_Ser-Thr"/>
    <property type="match status" value="1"/>
</dbReference>
<dbReference type="InterPro" id="IPR003591">
    <property type="entry name" value="Leu-rich_rpt_typical-subtyp"/>
</dbReference>
<dbReference type="InterPro" id="IPR001245">
    <property type="entry name" value="Ser-Thr/Tyr_kinase_cat_dom"/>
</dbReference>
<dbReference type="GeneID" id="16071729"/>
<dbReference type="STRING" id="946362.F2UI46"/>